<gene>
    <name evidence="2" type="ORF">FB563_5846</name>
</gene>
<keyword evidence="3" id="KW-1185">Reference proteome</keyword>
<keyword evidence="1" id="KW-0472">Membrane</keyword>
<proteinExistence type="predicted"/>
<accession>A0A542UNZ2</accession>
<comment type="caution">
    <text evidence="2">The sequence shown here is derived from an EMBL/GenBank/DDBJ whole genome shotgun (WGS) entry which is preliminary data.</text>
</comment>
<evidence type="ECO:0008006" key="4">
    <source>
        <dbReference type="Google" id="ProtNLM"/>
    </source>
</evidence>
<organism evidence="2 3">
    <name type="scientific">Streptomyces puniciscabiei</name>
    <dbReference type="NCBI Taxonomy" id="164348"/>
    <lineage>
        <taxon>Bacteria</taxon>
        <taxon>Bacillati</taxon>
        <taxon>Actinomycetota</taxon>
        <taxon>Actinomycetes</taxon>
        <taxon>Kitasatosporales</taxon>
        <taxon>Streptomycetaceae</taxon>
        <taxon>Streptomyces</taxon>
    </lineage>
</organism>
<reference evidence="2 3" key="1">
    <citation type="submission" date="2019-06" db="EMBL/GenBank/DDBJ databases">
        <title>Sequencing the genomes of 1000 actinobacteria strains.</title>
        <authorList>
            <person name="Klenk H.-P."/>
        </authorList>
    </citation>
    <scope>NUCLEOTIDE SEQUENCE [LARGE SCALE GENOMIC DNA]</scope>
    <source>
        <strain evidence="2 3">DSM 41929</strain>
    </source>
</reference>
<dbReference type="AlphaFoldDB" id="A0A542UNZ2"/>
<keyword evidence="1" id="KW-1133">Transmembrane helix</keyword>
<dbReference type="RefSeq" id="WP_055704893.1">
    <property type="nucleotide sequence ID" value="NZ_JBPJFI010000001.1"/>
</dbReference>
<dbReference type="EMBL" id="VFNX01000001">
    <property type="protein sequence ID" value="TQL00733.1"/>
    <property type="molecule type" value="Genomic_DNA"/>
</dbReference>
<name>A0A542UNZ2_9ACTN</name>
<sequence>MSGFQISTLTATEERLWHAFPTGALVDLRSGPDDGPGQATWWPRTRDIRAEVIAALLTGSGPDANGGAGVKLAGARVVGRLTLAHTQVPYALDFEHCCFDDGLDLAEAETRSVRLRGCYLTVLEANRAEIRGEFQMEGCRLDRLSLYAARVFEIEISGTTITAPPLEPPDPDADWTPPRTAVNGDLLVVDTAMYCHDVVIDGQFRLPGARIGGYLHLDGARITHEEPNRPPTPALLAQGLRVDTGMFARRGNTRAKNRFTVTGGVDLSGAAIKGGLMLADADLVEDHGQTALRADHISVEGGVDLSGVTASGAVRLNSARIVGPLTLSGARLGTLDASGARVEGAMFCNEGFTAHSLDLRRARTATFEDDAASWPDKLRLDGFVYDELMPLPTAGMRLPWLARDAYQPQPYEQLAARYRAVGRDGESRRVLLAQQRRRREAAGLPAKAWGLLQDATVGYGYRPWLAGLWLLGLLAAGSVYFASHHPAPLGTGGPHFNPVAYTLDLLVPVVSLGQSGAWNPSGSSQALAYALIISGWTLATTLVAGVTRILVRP</sequence>
<evidence type="ECO:0000313" key="3">
    <source>
        <dbReference type="Proteomes" id="UP000318103"/>
    </source>
</evidence>
<feature type="transmembrane region" description="Helical" evidence="1">
    <location>
        <begin position="495"/>
        <end position="514"/>
    </location>
</feature>
<feature type="transmembrane region" description="Helical" evidence="1">
    <location>
        <begin position="526"/>
        <end position="551"/>
    </location>
</feature>
<protein>
    <recommendedName>
        <fullName evidence="4">Membrane-associated oxidoreductase</fullName>
    </recommendedName>
</protein>
<dbReference type="OrthoDB" id="5194370at2"/>
<evidence type="ECO:0000313" key="2">
    <source>
        <dbReference type="EMBL" id="TQL00733.1"/>
    </source>
</evidence>
<keyword evidence="1" id="KW-0812">Transmembrane</keyword>
<evidence type="ECO:0000256" key="1">
    <source>
        <dbReference type="SAM" id="Phobius"/>
    </source>
</evidence>
<feature type="transmembrane region" description="Helical" evidence="1">
    <location>
        <begin position="464"/>
        <end position="483"/>
    </location>
</feature>
<dbReference type="Proteomes" id="UP000318103">
    <property type="component" value="Unassembled WGS sequence"/>
</dbReference>